<organism evidence="1 2">
    <name type="scientific">Methylobacterium oryzihabitans</name>
    <dbReference type="NCBI Taxonomy" id="2499852"/>
    <lineage>
        <taxon>Bacteria</taxon>
        <taxon>Pseudomonadati</taxon>
        <taxon>Pseudomonadota</taxon>
        <taxon>Alphaproteobacteria</taxon>
        <taxon>Hyphomicrobiales</taxon>
        <taxon>Methylobacteriaceae</taxon>
        <taxon>Methylobacterium</taxon>
    </lineage>
</organism>
<proteinExistence type="predicted"/>
<dbReference type="Proteomes" id="UP000286997">
    <property type="component" value="Unassembled WGS sequence"/>
</dbReference>
<protein>
    <submittedName>
        <fullName evidence="1">Uncharacterized protein</fullName>
    </submittedName>
</protein>
<comment type="caution">
    <text evidence="1">The sequence shown here is derived from an EMBL/GenBank/DDBJ whole genome shotgun (WGS) entry which is preliminary data.</text>
</comment>
<evidence type="ECO:0000313" key="2">
    <source>
        <dbReference type="Proteomes" id="UP000286997"/>
    </source>
</evidence>
<gene>
    <name evidence="1" type="ORF">EOE48_20670</name>
</gene>
<name>A0A437NYZ3_9HYPH</name>
<dbReference type="AlphaFoldDB" id="A0A437NYZ3"/>
<sequence>MSQPSVRPRVAVAASLIRCAPTPGSADVLDHVAALREEAAYLLRRYGRERRGITDEEEADALWLADVAGDLLALSDLYLHAPRPYRDDPRAGRVTRRPPALSGLVLIARGTPGPTDLYARG</sequence>
<evidence type="ECO:0000313" key="1">
    <source>
        <dbReference type="EMBL" id="RVU15223.1"/>
    </source>
</evidence>
<dbReference type="RefSeq" id="WP_127732680.1">
    <property type="nucleotide sequence ID" value="NZ_SACP01000023.1"/>
</dbReference>
<dbReference type="OrthoDB" id="9901632at2"/>
<dbReference type="EMBL" id="SACP01000023">
    <property type="protein sequence ID" value="RVU15223.1"/>
    <property type="molecule type" value="Genomic_DNA"/>
</dbReference>
<keyword evidence="2" id="KW-1185">Reference proteome</keyword>
<accession>A0A437NYZ3</accession>
<reference evidence="1 2" key="1">
    <citation type="submission" date="2019-01" db="EMBL/GenBank/DDBJ databases">
        <authorList>
            <person name="Chen W.-M."/>
        </authorList>
    </citation>
    <scope>NUCLEOTIDE SEQUENCE [LARGE SCALE GENOMIC DNA]</scope>
    <source>
        <strain evidence="1 2">TER-1</strain>
    </source>
</reference>